<reference evidence="2" key="2">
    <citation type="submission" date="2019-10" db="EMBL/GenBank/DDBJ databases">
        <title>A de novo genome assembly of a pear dwarfing rootstock.</title>
        <authorList>
            <person name="Wang F."/>
            <person name="Wang J."/>
            <person name="Li S."/>
            <person name="Zhang Y."/>
            <person name="Fang M."/>
            <person name="Ma L."/>
            <person name="Zhao Y."/>
            <person name="Jiang S."/>
        </authorList>
    </citation>
    <scope>NUCLEOTIDE SEQUENCE [LARGE SCALE GENOMIC DNA]</scope>
</reference>
<keyword evidence="2" id="KW-1185">Reference proteome</keyword>
<name>A0A5N5GNT3_9ROSA</name>
<sequence length="105" mass="11844">MEEFRKYWPDESLVWKNRPEGALSGFDEVVRMEPEKAEWLVVIYSLKVKSLFFTVRKVGEGLPVPFRTYVPRRKEGRADGNPVSGGGGGGLIVLITCSRTLTLNQ</sequence>
<dbReference type="OrthoDB" id="194139at2759"/>
<evidence type="ECO:0000313" key="2">
    <source>
        <dbReference type="Proteomes" id="UP000327157"/>
    </source>
</evidence>
<dbReference type="EMBL" id="SMOL01000402">
    <property type="protein sequence ID" value="KAB2615292.1"/>
    <property type="molecule type" value="Genomic_DNA"/>
</dbReference>
<comment type="caution">
    <text evidence="1">The sequence shown here is derived from an EMBL/GenBank/DDBJ whole genome shotgun (WGS) entry which is preliminary data.</text>
</comment>
<reference evidence="1 2" key="1">
    <citation type="submission" date="2019-09" db="EMBL/GenBank/DDBJ databases">
        <authorList>
            <person name="Ou C."/>
        </authorList>
    </citation>
    <scope>NUCLEOTIDE SEQUENCE [LARGE SCALE GENOMIC DNA]</scope>
    <source>
        <strain evidence="1">S2</strain>
        <tissue evidence="1">Leaf</tissue>
    </source>
</reference>
<organism evidence="1 2">
    <name type="scientific">Pyrus ussuriensis x Pyrus communis</name>
    <dbReference type="NCBI Taxonomy" id="2448454"/>
    <lineage>
        <taxon>Eukaryota</taxon>
        <taxon>Viridiplantae</taxon>
        <taxon>Streptophyta</taxon>
        <taxon>Embryophyta</taxon>
        <taxon>Tracheophyta</taxon>
        <taxon>Spermatophyta</taxon>
        <taxon>Magnoliopsida</taxon>
        <taxon>eudicotyledons</taxon>
        <taxon>Gunneridae</taxon>
        <taxon>Pentapetalae</taxon>
        <taxon>rosids</taxon>
        <taxon>fabids</taxon>
        <taxon>Rosales</taxon>
        <taxon>Rosaceae</taxon>
        <taxon>Amygdaloideae</taxon>
        <taxon>Maleae</taxon>
        <taxon>Pyrus</taxon>
    </lineage>
</organism>
<gene>
    <name evidence="1" type="ORF">D8674_021880</name>
</gene>
<accession>A0A5N5GNT3</accession>
<proteinExistence type="predicted"/>
<reference evidence="1 2" key="3">
    <citation type="submission" date="2019-11" db="EMBL/GenBank/DDBJ databases">
        <title>A de novo genome assembly of a pear dwarfing rootstock.</title>
        <authorList>
            <person name="Wang F."/>
            <person name="Wang J."/>
            <person name="Li S."/>
            <person name="Zhang Y."/>
            <person name="Fang M."/>
            <person name="Ma L."/>
            <person name="Zhao Y."/>
            <person name="Jiang S."/>
        </authorList>
    </citation>
    <scope>NUCLEOTIDE SEQUENCE [LARGE SCALE GENOMIC DNA]</scope>
    <source>
        <strain evidence="1">S2</strain>
        <tissue evidence="1">Leaf</tissue>
    </source>
</reference>
<dbReference type="Proteomes" id="UP000327157">
    <property type="component" value="Chromosome 3"/>
</dbReference>
<evidence type="ECO:0000313" key="1">
    <source>
        <dbReference type="EMBL" id="KAB2615292.1"/>
    </source>
</evidence>
<protein>
    <submittedName>
        <fullName evidence="1">Uncharacterized protein</fullName>
    </submittedName>
</protein>
<dbReference type="AlphaFoldDB" id="A0A5N5GNT3"/>